<dbReference type="FunFam" id="2.120.10.30:FF:000132">
    <property type="entry name" value="Uncharacterized protein"/>
    <property type="match status" value="1"/>
</dbReference>
<gene>
    <name evidence="2" type="ORF">DPX16_11771</name>
</gene>
<dbReference type="InterPro" id="IPR000033">
    <property type="entry name" value="LDLR_classB_rpt"/>
</dbReference>
<keyword evidence="2" id="KW-0675">Receptor</keyword>
<dbReference type="SUPFAM" id="SSF57196">
    <property type="entry name" value="EGF/Laminin"/>
    <property type="match status" value="1"/>
</dbReference>
<keyword evidence="2" id="KW-0449">Lipoprotein</keyword>
<comment type="caution">
    <text evidence="2">The sequence shown here is derived from an EMBL/GenBank/DDBJ whole genome shotgun (WGS) entry which is preliminary data.</text>
</comment>
<name>A0A3N0Z819_ANAGA</name>
<dbReference type="PANTHER" id="PTHR46513">
    <property type="entry name" value="VITELLOGENIN RECEPTOR-LIKE PROTEIN-RELATED-RELATED"/>
    <property type="match status" value="1"/>
</dbReference>
<dbReference type="FunFam" id="2.120.10.30:FF:000024">
    <property type="entry name" value="Low-density lipoprotein receptor-related protein"/>
    <property type="match status" value="1"/>
</dbReference>
<feature type="repeat" description="LDL-receptor class B" evidence="1">
    <location>
        <begin position="431"/>
        <end position="473"/>
    </location>
</feature>
<reference evidence="2 3" key="1">
    <citation type="submission" date="2018-10" db="EMBL/GenBank/DDBJ databases">
        <title>Genome assembly for a Yunnan-Guizhou Plateau 3E fish, Anabarilius grahami (Regan), and its evolutionary and genetic applications.</title>
        <authorList>
            <person name="Jiang W."/>
        </authorList>
    </citation>
    <scope>NUCLEOTIDE SEQUENCE [LARGE SCALE GENOMIC DNA]</scope>
    <source>
        <strain evidence="2">AG-KIZ</strain>
        <tissue evidence="2">Muscle</tissue>
    </source>
</reference>
<sequence>MFVFTPSERERFDSGLVLFLETLHVFVNLHCAPPFCRRLILVTSSDSFSCFFVLFLYKGGARWAQVLSGSPLLLFANRRDVRLVDAEAGRSESAVVVSDLEDAAAVDFLFSEGLIFWTDVSEEAIKQTYYNLSTISMKEATLGRGQTVVVSGLDSPDGLACDWLGRKLYWTDSETNRIEVANLDGTSRKVLFWQDLDQPRAIALNPAHRYMYWTDWGEEPRIERAGMDGSNRQIIVHKQIYWPNGLTIDLEEQKLYWADAKLSFIHKANLDGTAREAVVEGSLTHPFALTLYDETLYWTDWQTRSIHACDKHTGEKRREILNGIYSPMDIQVLGQERQPNIQTPCSERNGGCSHLCLLSPMPPFYSCACPTGVKLKEDGKTCRPGAEQVLLLARRTDLRRISLDLPDFTDIVLQVSDIRHAIAIDYDPVEGYVYWTDDEVRAIRRARIDGSDAQTLVTNEINHPDGIAVDWVARNLYWTDTGTDRIEVTRLNGTSRRVLISENLDEPRAIVLDPINGYMYWTDWGEMPKIERANLDGTDRVVLLNTSLGWPNGLAIDCVAGKLYWGDAKTDKIESARFPAVAFKEKGQWDRRAKGEQQGKGGLKTTTTLCESLFACTLLYTLFEMRSGTSKAHQSEGCFDLDGSGTISCFEEAVSFKCSSVRTALCFRGHAVTSLAFILNVLGTLVSGHFLQSGFEETNPAS</sequence>
<evidence type="ECO:0000313" key="2">
    <source>
        <dbReference type="EMBL" id="ROL54596.1"/>
    </source>
</evidence>
<proteinExistence type="predicted"/>
<dbReference type="AlphaFoldDB" id="A0A3N0Z819"/>
<evidence type="ECO:0000256" key="1">
    <source>
        <dbReference type="PROSITE-ProRule" id="PRU00461"/>
    </source>
</evidence>
<dbReference type="Gene3D" id="2.10.25.10">
    <property type="entry name" value="Laminin"/>
    <property type="match status" value="1"/>
</dbReference>
<feature type="repeat" description="LDL-receptor class B" evidence="1">
    <location>
        <begin position="166"/>
        <end position="208"/>
    </location>
</feature>
<dbReference type="PANTHER" id="PTHR46513:SF16">
    <property type="entry name" value="LOW-DENSITY LIPOPROTEIN RECEPTOR-RELATED PROTEIN 5"/>
    <property type="match status" value="1"/>
</dbReference>
<feature type="repeat" description="LDL-receptor class B" evidence="1">
    <location>
        <begin position="253"/>
        <end position="295"/>
    </location>
</feature>
<feature type="repeat" description="LDL-receptor class B" evidence="1">
    <location>
        <begin position="517"/>
        <end position="560"/>
    </location>
</feature>
<feature type="repeat" description="LDL-receptor class B" evidence="1">
    <location>
        <begin position="474"/>
        <end position="516"/>
    </location>
</feature>
<dbReference type="OrthoDB" id="72419at2759"/>
<dbReference type="EMBL" id="RJVU01006614">
    <property type="protein sequence ID" value="ROL54596.1"/>
    <property type="molecule type" value="Genomic_DNA"/>
</dbReference>
<dbReference type="SUPFAM" id="SSF63825">
    <property type="entry name" value="YWTD domain"/>
    <property type="match status" value="2"/>
</dbReference>
<dbReference type="InterPro" id="IPR050778">
    <property type="entry name" value="Cueball_EGF_LRP_Nidogen"/>
</dbReference>
<feature type="repeat" description="LDL-receptor class B" evidence="1">
    <location>
        <begin position="209"/>
        <end position="252"/>
    </location>
</feature>
<protein>
    <submittedName>
        <fullName evidence="2">Low-density lipoprotein receptor-related protein 5</fullName>
    </submittedName>
</protein>
<evidence type="ECO:0000313" key="3">
    <source>
        <dbReference type="Proteomes" id="UP000281406"/>
    </source>
</evidence>
<dbReference type="GO" id="GO:0007399">
    <property type="term" value="P:nervous system development"/>
    <property type="evidence" value="ECO:0007669"/>
    <property type="project" value="TreeGrafter"/>
</dbReference>
<keyword evidence="3" id="KW-1185">Reference proteome</keyword>
<organism evidence="2 3">
    <name type="scientific">Anabarilius grahami</name>
    <name type="common">Kanglang fish</name>
    <name type="synonym">Barilius grahami</name>
    <dbReference type="NCBI Taxonomy" id="495550"/>
    <lineage>
        <taxon>Eukaryota</taxon>
        <taxon>Metazoa</taxon>
        <taxon>Chordata</taxon>
        <taxon>Craniata</taxon>
        <taxon>Vertebrata</taxon>
        <taxon>Euteleostomi</taxon>
        <taxon>Actinopterygii</taxon>
        <taxon>Neopterygii</taxon>
        <taxon>Teleostei</taxon>
        <taxon>Ostariophysi</taxon>
        <taxon>Cypriniformes</taxon>
        <taxon>Xenocyprididae</taxon>
        <taxon>Xenocypridinae</taxon>
        <taxon>Xenocypridinae incertae sedis</taxon>
        <taxon>Anabarilius</taxon>
    </lineage>
</organism>
<accession>A0A3N0Z819</accession>
<dbReference type="InterPro" id="IPR011042">
    <property type="entry name" value="6-blade_b-propeller_TolB-like"/>
</dbReference>
<dbReference type="Pfam" id="PF00058">
    <property type="entry name" value="Ldl_recept_b"/>
    <property type="match status" value="6"/>
</dbReference>
<dbReference type="SMART" id="SM00135">
    <property type="entry name" value="LY"/>
    <property type="match status" value="9"/>
</dbReference>
<dbReference type="Pfam" id="PF14670">
    <property type="entry name" value="FXa_inhibition"/>
    <property type="match status" value="1"/>
</dbReference>
<dbReference type="Proteomes" id="UP000281406">
    <property type="component" value="Unassembled WGS sequence"/>
</dbReference>
<dbReference type="Gene3D" id="2.120.10.30">
    <property type="entry name" value="TolB, C-terminal domain"/>
    <property type="match status" value="2"/>
</dbReference>
<dbReference type="PROSITE" id="PS51120">
    <property type="entry name" value="LDLRB"/>
    <property type="match status" value="6"/>
</dbReference>